<evidence type="ECO:0000313" key="2">
    <source>
        <dbReference type="Proteomes" id="UP000800096"/>
    </source>
</evidence>
<protein>
    <submittedName>
        <fullName evidence="1">Uncharacterized protein</fullName>
    </submittedName>
</protein>
<organism evidence="1 2">
    <name type="scientific">Ampelomyces quisqualis</name>
    <name type="common">Powdery mildew agent</name>
    <dbReference type="NCBI Taxonomy" id="50730"/>
    <lineage>
        <taxon>Eukaryota</taxon>
        <taxon>Fungi</taxon>
        <taxon>Dikarya</taxon>
        <taxon>Ascomycota</taxon>
        <taxon>Pezizomycotina</taxon>
        <taxon>Dothideomycetes</taxon>
        <taxon>Pleosporomycetidae</taxon>
        <taxon>Pleosporales</taxon>
        <taxon>Pleosporineae</taxon>
        <taxon>Phaeosphaeriaceae</taxon>
        <taxon>Ampelomyces</taxon>
    </lineage>
</organism>
<dbReference type="Proteomes" id="UP000800096">
    <property type="component" value="Unassembled WGS sequence"/>
</dbReference>
<name>A0A6A5QSN1_AMPQU</name>
<proteinExistence type="predicted"/>
<gene>
    <name evidence="1" type="ORF">BDU57DRAFT_515145</name>
</gene>
<evidence type="ECO:0000313" key="1">
    <source>
        <dbReference type="EMBL" id="KAF1918399.1"/>
    </source>
</evidence>
<dbReference type="AlphaFoldDB" id="A0A6A5QSN1"/>
<sequence length="133" mass="15078">MTGYRRWAPLVTFIITSWHVDGLVVPLYRAILDIVKGASNFIPSTVQILCVMRYPLSYPFAARRLRVFAQSGQQQHVGGTRQVFASYCSRQSTHFLMPLRHGSIPPTFASVTAHDAIYEPPRTCQCTYCGRRI</sequence>
<dbReference type="EMBL" id="ML979134">
    <property type="protein sequence ID" value="KAF1918399.1"/>
    <property type="molecule type" value="Genomic_DNA"/>
</dbReference>
<reference evidence="1" key="1">
    <citation type="journal article" date="2020" name="Stud. Mycol.">
        <title>101 Dothideomycetes genomes: a test case for predicting lifestyles and emergence of pathogens.</title>
        <authorList>
            <person name="Haridas S."/>
            <person name="Albert R."/>
            <person name="Binder M."/>
            <person name="Bloem J."/>
            <person name="Labutti K."/>
            <person name="Salamov A."/>
            <person name="Andreopoulos B."/>
            <person name="Baker S."/>
            <person name="Barry K."/>
            <person name="Bills G."/>
            <person name="Bluhm B."/>
            <person name="Cannon C."/>
            <person name="Castanera R."/>
            <person name="Culley D."/>
            <person name="Daum C."/>
            <person name="Ezra D."/>
            <person name="Gonzalez J."/>
            <person name="Henrissat B."/>
            <person name="Kuo A."/>
            <person name="Liang C."/>
            <person name="Lipzen A."/>
            <person name="Lutzoni F."/>
            <person name="Magnuson J."/>
            <person name="Mondo S."/>
            <person name="Nolan M."/>
            <person name="Ohm R."/>
            <person name="Pangilinan J."/>
            <person name="Park H.-J."/>
            <person name="Ramirez L."/>
            <person name="Alfaro M."/>
            <person name="Sun H."/>
            <person name="Tritt A."/>
            <person name="Yoshinaga Y."/>
            <person name="Zwiers L.-H."/>
            <person name="Turgeon B."/>
            <person name="Goodwin S."/>
            <person name="Spatafora J."/>
            <person name="Crous P."/>
            <person name="Grigoriev I."/>
        </authorList>
    </citation>
    <scope>NUCLEOTIDE SEQUENCE</scope>
    <source>
        <strain evidence="1">HMLAC05119</strain>
    </source>
</reference>
<keyword evidence="2" id="KW-1185">Reference proteome</keyword>
<accession>A0A6A5QSN1</accession>